<reference evidence="8 9" key="1">
    <citation type="submission" date="2020-06" db="EMBL/GenBank/DDBJ databases">
        <title>Taxonomy, biology and ecology of Rhodococcus bacteria occurring in California pistachio and other woody hosts as revealed by genome sequence analyses.</title>
        <authorList>
            <person name="Gai Y."/>
            <person name="Riely B."/>
        </authorList>
    </citation>
    <scope>NUCLEOTIDE SEQUENCE [LARGE SCALE GENOMIC DNA]</scope>
    <source>
        <strain evidence="8 9">BP-284</strain>
    </source>
</reference>
<feature type="transmembrane region" description="Helical" evidence="6">
    <location>
        <begin position="104"/>
        <end position="126"/>
    </location>
</feature>
<dbReference type="PANTHER" id="PTHR38459">
    <property type="entry name" value="PROPHAGE BACTOPRENOL-LINKED GLUCOSE TRANSLOCASE HOMOLOG"/>
    <property type="match status" value="1"/>
</dbReference>
<dbReference type="EMBL" id="JABUKG010000010">
    <property type="protein sequence ID" value="MBY6321412.1"/>
    <property type="molecule type" value="Genomic_DNA"/>
</dbReference>
<evidence type="ECO:0000256" key="4">
    <source>
        <dbReference type="ARBA" id="ARBA00022989"/>
    </source>
</evidence>
<proteinExistence type="inferred from homology"/>
<dbReference type="Pfam" id="PF04138">
    <property type="entry name" value="GtrA_DPMS_TM"/>
    <property type="match status" value="1"/>
</dbReference>
<feature type="domain" description="GtrA/DPMS transmembrane" evidence="7">
    <location>
        <begin position="40"/>
        <end position="156"/>
    </location>
</feature>
<keyword evidence="5 6" id="KW-0472">Membrane</keyword>
<feature type="transmembrane region" description="Helical" evidence="6">
    <location>
        <begin position="37"/>
        <end position="59"/>
    </location>
</feature>
<feature type="transmembrane region" description="Helical" evidence="6">
    <location>
        <begin position="132"/>
        <end position="152"/>
    </location>
</feature>
<gene>
    <name evidence="8" type="ORF">HQ605_11305</name>
</gene>
<evidence type="ECO:0000256" key="6">
    <source>
        <dbReference type="SAM" id="Phobius"/>
    </source>
</evidence>
<dbReference type="InterPro" id="IPR007267">
    <property type="entry name" value="GtrA_DPMS_TM"/>
</dbReference>
<name>A0ABS7NWZ9_9NOCA</name>
<comment type="caution">
    <text evidence="8">The sequence shown here is derived from an EMBL/GenBank/DDBJ whole genome shotgun (WGS) entry which is preliminary data.</text>
</comment>
<evidence type="ECO:0000256" key="5">
    <source>
        <dbReference type="ARBA" id="ARBA00023136"/>
    </source>
</evidence>
<evidence type="ECO:0000313" key="8">
    <source>
        <dbReference type="EMBL" id="MBY6321412.1"/>
    </source>
</evidence>
<feature type="transmembrane region" description="Helical" evidence="6">
    <location>
        <begin position="65"/>
        <end position="83"/>
    </location>
</feature>
<protein>
    <submittedName>
        <fullName evidence="8">GtrA family protein</fullName>
    </submittedName>
</protein>
<evidence type="ECO:0000313" key="9">
    <source>
        <dbReference type="Proteomes" id="UP001520140"/>
    </source>
</evidence>
<evidence type="ECO:0000256" key="1">
    <source>
        <dbReference type="ARBA" id="ARBA00004141"/>
    </source>
</evidence>
<dbReference type="Proteomes" id="UP001520140">
    <property type="component" value="Unassembled WGS sequence"/>
</dbReference>
<organism evidence="8 9">
    <name type="scientific">Rhodococcoides kroppenstedtii</name>
    <dbReference type="NCBI Taxonomy" id="293050"/>
    <lineage>
        <taxon>Bacteria</taxon>
        <taxon>Bacillati</taxon>
        <taxon>Actinomycetota</taxon>
        <taxon>Actinomycetes</taxon>
        <taxon>Mycobacteriales</taxon>
        <taxon>Nocardiaceae</taxon>
        <taxon>Rhodococcoides</taxon>
    </lineage>
</organism>
<evidence type="ECO:0000256" key="2">
    <source>
        <dbReference type="ARBA" id="ARBA00009399"/>
    </source>
</evidence>
<accession>A0ABS7NWZ9</accession>
<sequence>MPPGQRIRPLRGRADRTPGRRVAISERSVTGPWYRSVLFRFYLVGGASAAAYLVLFVAFRTVMSSQVANVLALLLSALANTAANRRFTFGIRGNAGIARHYAQGLVVFALGLAVTSGSLVALHGWVLDPSRAVEVTVLVAANIVATVVRFVGLRRVFTTG</sequence>
<keyword evidence="4 6" id="KW-1133">Transmembrane helix</keyword>
<dbReference type="InterPro" id="IPR051401">
    <property type="entry name" value="GtrA_CellWall_Glycosyl"/>
</dbReference>
<keyword evidence="9" id="KW-1185">Reference proteome</keyword>
<evidence type="ECO:0000256" key="3">
    <source>
        <dbReference type="ARBA" id="ARBA00022692"/>
    </source>
</evidence>
<evidence type="ECO:0000259" key="7">
    <source>
        <dbReference type="Pfam" id="PF04138"/>
    </source>
</evidence>
<comment type="subcellular location">
    <subcellularLocation>
        <location evidence="1">Membrane</location>
        <topology evidence="1">Multi-pass membrane protein</topology>
    </subcellularLocation>
</comment>
<comment type="similarity">
    <text evidence="2">Belongs to the GtrA family.</text>
</comment>
<dbReference type="PANTHER" id="PTHR38459:SF6">
    <property type="entry name" value="ARABINOGALACTAN BIOSYNTHESIS RECRUITING PROTEIN RV3789"/>
    <property type="match status" value="1"/>
</dbReference>
<keyword evidence="3 6" id="KW-0812">Transmembrane</keyword>